<protein>
    <submittedName>
        <fullName evidence="5">Membrane protein</fullName>
    </submittedName>
</protein>
<evidence type="ECO:0000256" key="2">
    <source>
        <dbReference type="PROSITE-ProRule" id="PRU01091"/>
    </source>
</evidence>
<keyword evidence="3" id="KW-0812">Transmembrane</keyword>
<dbReference type="RefSeq" id="WP_230586361.1">
    <property type="nucleotide sequence ID" value="NZ_CP148084.1"/>
</dbReference>
<dbReference type="InterPro" id="IPR036388">
    <property type="entry name" value="WH-like_DNA-bd_sf"/>
</dbReference>
<dbReference type="SUPFAM" id="SSF46894">
    <property type="entry name" value="C-terminal effector domain of the bipartite response regulators"/>
    <property type="match status" value="1"/>
</dbReference>
<dbReference type="GeneID" id="89550561"/>
<dbReference type="EMBL" id="FLUX01000029">
    <property type="protein sequence ID" value="SBW25089.1"/>
    <property type="molecule type" value="Genomic_DNA"/>
</dbReference>
<keyword evidence="6" id="KW-1185">Reference proteome</keyword>
<keyword evidence="3" id="KW-1133">Transmembrane helix</keyword>
<evidence type="ECO:0000313" key="5">
    <source>
        <dbReference type="EMBL" id="SBW25089.1"/>
    </source>
</evidence>
<organism evidence="5 6">
    <name type="scientific">Citrobacter europaeus</name>
    <dbReference type="NCBI Taxonomy" id="1914243"/>
    <lineage>
        <taxon>Bacteria</taxon>
        <taxon>Pseudomonadati</taxon>
        <taxon>Pseudomonadota</taxon>
        <taxon>Gammaproteobacteria</taxon>
        <taxon>Enterobacterales</taxon>
        <taxon>Enterobacteriaceae</taxon>
        <taxon>Citrobacter</taxon>
    </lineage>
</organism>
<proteinExistence type="predicted"/>
<evidence type="ECO:0000256" key="1">
    <source>
        <dbReference type="ARBA" id="ARBA00023125"/>
    </source>
</evidence>
<evidence type="ECO:0000313" key="6">
    <source>
        <dbReference type="Proteomes" id="UP000195338"/>
    </source>
</evidence>
<dbReference type="Gene3D" id="1.10.10.10">
    <property type="entry name" value="Winged helix-like DNA-binding domain superfamily/Winged helix DNA-binding domain"/>
    <property type="match status" value="1"/>
</dbReference>
<gene>
    <name evidence="5" type="ORF">BN4901_2215</name>
</gene>
<comment type="caution">
    <text evidence="5">The sequence shown here is derived from an EMBL/GenBank/DDBJ whole genome shotgun (WGS) entry which is preliminary data.</text>
</comment>
<feature type="DNA-binding region" description="OmpR/PhoB-type" evidence="2">
    <location>
        <begin position="1"/>
        <end position="64"/>
    </location>
</feature>
<feature type="transmembrane region" description="Helical" evidence="3">
    <location>
        <begin position="84"/>
        <end position="102"/>
    </location>
</feature>
<evidence type="ECO:0000259" key="4">
    <source>
        <dbReference type="PROSITE" id="PS51755"/>
    </source>
</evidence>
<accession>A0ABY0JNS4</accession>
<dbReference type="InterPro" id="IPR001867">
    <property type="entry name" value="OmpR/PhoB-type_DNA-bd"/>
</dbReference>
<keyword evidence="3" id="KW-0472">Membrane</keyword>
<feature type="domain" description="OmpR/PhoB-type" evidence="4">
    <location>
        <begin position="1"/>
        <end position="64"/>
    </location>
</feature>
<reference evidence="5 6" key="1">
    <citation type="submission" date="2016-04" db="EMBL/GenBank/DDBJ databases">
        <authorList>
            <person name="Mornico D."/>
        </authorList>
    </citation>
    <scope>NUCLEOTIDE SEQUENCE [LARGE SCALE GENOMIC DNA]</scope>
    <source>
        <strain evidence="5 6">A121</strain>
    </source>
</reference>
<sequence length="103" mass="12122">MIQNSHEEVIHKKQLAQALWGERCQFVNDANLTQLLYLLRRDLRECGLHDFFSTIPRLGVKVNADIIINKPVKKLWLHQRLCKNILFITVLIIFSVLAFIFIH</sequence>
<dbReference type="PROSITE" id="PS51755">
    <property type="entry name" value="OMPR_PHOB"/>
    <property type="match status" value="1"/>
</dbReference>
<evidence type="ECO:0000256" key="3">
    <source>
        <dbReference type="SAM" id="Phobius"/>
    </source>
</evidence>
<name>A0ABY0JNS4_9ENTR</name>
<dbReference type="Proteomes" id="UP000195338">
    <property type="component" value="Unassembled WGS sequence"/>
</dbReference>
<keyword evidence="1 2" id="KW-0238">DNA-binding</keyword>
<dbReference type="InterPro" id="IPR016032">
    <property type="entry name" value="Sig_transdc_resp-reg_C-effctor"/>
</dbReference>